<accession>A0AAN8ZIS2</accession>
<dbReference type="InterPro" id="IPR050239">
    <property type="entry name" value="Sigma-70_RNA_pol_init_factors"/>
</dbReference>
<gene>
    <name evidence="2" type="ORF">RJ641_028171</name>
</gene>
<dbReference type="EMBL" id="JBAMMX010000004">
    <property type="protein sequence ID" value="KAK6942794.1"/>
    <property type="molecule type" value="Genomic_DNA"/>
</dbReference>
<dbReference type="Gene3D" id="1.20.120.1810">
    <property type="match status" value="1"/>
</dbReference>
<evidence type="ECO:0000313" key="2">
    <source>
        <dbReference type="EMBL" id="KAK6942794.1"/>
    </source>
</evidence>
<dbReference type="GO" id="GO:0006352">
    <property type="term" value="P:DNA-templated transcription initiation"/>
    <property type="evidence" value="ECO:0007669"/>
    <property type="project" value="InterPro"/>
</dbReference>
<protein>
    <submittedName>
        <fullName evidence="2">Uncharacterized protein</fullName>
    </submittedName>
</protein>
<proteinExistence type="inferred from homology"/>
<dbReference type="PANTHER" id="PTHR30603">
    <property type="entry name" value="RNA POLYMERASE SIGMA FACTOR RPO"/>
    <property type="match status" value="1"/>
</dbReference>
<name>A0AAN8ZIS2_9MAGN</name>
<dbReference type="AlphaFoldDB" id="A0AAN8ZIS2"/>
<keyword evidence="3" id="KW-1185">Reference proteome</keyword>
<sequence length="202" mass="23346">MEEQHDEDKHSCTQRRDDGLGLNLLNLVLGVREMDHVYAILVLGLDIYCWQLESGSSVSEDYKVEYDQYLKELEHHFLHCRVLCRLPSLRHFAMTSSYPAEEKIVRLQAEFYHEPTSVEWAEALGINCWDFQSQHKSGKSCQDKLIYANFRMVVRIAKQYQGHGLSLPDLLQVYLESISFTVSTLRSGKTNLGFTFIKVAPL</sequence>
<dbReference type="PANTHER" id="PTHR30603:SF45">
    <property type="entry name" value="RNA POLYMERASE SIGMA FACTOR SIGF, CHLOROPLASTIC"/>
    <property type="match status" value="1"/>
</dbReference>
<reference evidence="2 3" key="1">
    <citation type="submission" date="2023-12" db="EMBL/GenBank/DDBJ databases">
        <title>A high-quality genome assembly for Dillenia turbinata (Dilleniales).</title>
        <authorList>
            <person name="Chanderbali A."/>
        </authorList>
    </citation>
    <scope>NUCLEOTIDE SEQUENCE [LARGE SCALE GENOMIC DNA]</scope>
    <source>
        <strain evidence="2">LSX21</strain>
        <tissue evidence="2">Leaf</tissue>
    </source>
</reference>
<dbReference type="SUPFAM" id="SSF88946">
    <property type="entry name" value="Sigma2 domain of RNA polymerase sigma factors"/>
    <property type="match status" value="1"/>
</dbReference>
<evidence type="ECO:0000256" key="1">
    <source>
        <dbReference type="ARBA" id="ARBA00007788"/>
    </source>
</evidence>
<comment type="similarity">
    <text evidence="1">Belongs to the sigma-70 factor family.</text>
</comment>
<evidence type="ECO:0000313" key="3">
    <source>
        <dbReference type="Proteomes" id="UP001370490"/>
    </source>
</evidence>
<dbReference type="Proteomes" id="UP001370490">
    <property type="component" value="Unassembled WGS sequence"/>
</dbReference>
<organism evidence="2 3">
    <name type="scientific">Dillenia turbinata</name>
    <dbReference type="NCBI Taxonomy" id="194707"/>
    <lineage>
        <taxon>Eukaryota</taxon>
        <taxon>Viridiplantae</taxon>
        <taxon>Streptophyta</taxon>
        <taxon>Embryophyta</taxon>
        <taxon>Tracheophyta</taxon>
        <taxon>Spermatophyta</taxon>
        <taxon>Magnoliopsida</taxon>
        <taxon>eudicotyledons</taxon>
        <taxon>Gunneridae</taxon>
        <taxon>Pentapetalae</taxon>
        <taxon>Dilleniales</taxon>
        <taxon>Dilleniaceae</taxon>
        <taxon>Dillenia</taxon>
    </lineage>
</organism>
<dbReference type="InterPro" id="IPR013325">
    <property type="entry name" value="RNA_pol_sigma_r2"/>
</dbReference>
<comment type="caution">
    <text evidence="2">The sequence shown here is derived from an EMBL/GenBank/DDBJ whole genome shotgun (WGS) entry which is preliminary data.</text>
</comment>
<dbReference type="GO" id="GO:0003700">
    <property type="term" value="F:DNA-binding transcription factor activity"/>
    <property type="evidence" value="ECO:0007669"/>
    <property type="project" value="InterPro"/>
</dbReference>